<dbReference type="AlphaFoldDB" id="A0A368FS24"/>
<feature type="region of interest" description="Disordered" evidence="1">
    <location>
        <begin position="1"/>
        <end position="81"/>
    </location>
</feature>
<sequence length="81" mass="9274">MSLNRSIRETRPKLLPFNTDAHSLRSADASTTRRESFKHEEEPLVEQHGSQSSSPYQNRPAQRAPPQKRVTFVVDARSSRN</sequence>
<evidence type="ECO:0000313" key="3">
    <source>
        <dbReference type="Proteomes" id="UP000252519"/>
    </source>
</evidence>
<comment type="caution">
    <text evidence="2">The sequence shown here is derived from an EMBL/GenBank/DDBJ whole genome shotgun (WGS) entry which is preliminary data.</text>
</comment>
<reference evidence="2 3" key="1">
    <citation type="submission" date="2014-10" db="EMBL/GenBank/DDBJ databases">
        <title>Draft genome of the hookworm Ancylostoma caninum.</title>
        <authorList>
            <person name="Mitreva M."/>
        </authorList>
    </citation>
    <scope>NUCLEOTIDE SEQUENCE [LARGE SCALE GENOMIC DNA]</scope>
    <source>
        <strain evidence="2 3">Baltimore</strain>
    </source>
</reference>
<dbReference type="EMBL" id="JOJR01000800">
    <property type="protein sequence ID" value="RCN34298.1"/>
    <property type="molecule type" value="Genomic_DNA"/>
</dbReference>
<gene>
    <name evidence="2" type="ORF">ANCCAN_19852</name>
</gene>
<protein>
    <submittedName>
        <fullName evidence="2">Uncharacterized protein</fullName>
    </submittedName>
</protein>
<feature type="compositionally biased region" description="Basic and acidic residues" evidence="1">
    <location>
        <begin position="31"/>
        <end position="42"/>
    </location>
</feature>
<accession>A0A368FS24</accession>
<organism evidence="2 3">
    <name type="scientific">Ancylostoma caninum</name>
    <name type="common">Dog hookworm</name>
    <dbReference type="NCBI Taxonomy" id="29170"/>
    <lineage>
        <taxon>Eukaryota</taxon>
        <taxon>Metazoa</taxon>
        <taxon>Ecdysozoa</taxon>
        <taxon>Nematoda</taxon>
        <taxon>Chromadorea</taxon>
        <taxon>Rhabditida</taxon>
        <taxon>Rhabditina</taxon>
        <taxon>Rhabditomorpha</taxon>
        <taxon>Strongyloidea</taxon>
        <taxon>Ancylostomatidae</taxon>
        <taxon>Ancylostomatinae</taxon>
        <taxon>Ancylostoma</taxon>
    </lineage>
</organism>
<evidence type="ECO:0000256" key="1">
    <source>
        <dbReference type="SAM" id="MobiDB-lite"/>
    </source>
</evidence>
<keyword evidence="3" id="KW-1185">Reference proteome</keyword>
<feature type="compositionally biased region" description="Polar residues" evidence="1">
    <location>
        <begin position="48"/>
        <end position="60"/>
    </location>
</feature>
<dbReference type="Proteomes" id="UP000252519">
    <property type="component" value="Unassembled WGS sequence"/>
</dbReference>
<evidence type="ECO:0000313" key="2">
    <source>
        <dbReference type="EMBL" id="RCN34298.1"/>
    </source>
</evidence>
<proteinExistence type="predicted"/>
<feature type="compositionally biased region" description="Basic and acidic residues" evidence="1">
    <location>
        <begin position="1"/>
        <end position="12"/>
    </location>
</feature>
<name>A0A368FS24_ANCCA</name>